<evidence type="ECO:0000313" key="3">
    <source>
        <dbReference type="Proteomes" id="UP000769780"/>
    </source>
</evidence>
<protein>
    <recommendedName>
        <fullName evidence="4">Ribosomal protein L7/L12 C-terminal domain-containing protein</fullName>
    </recommendedName>
</protein>
<evidence type="ECO:0008006" key="4">
    <source>
        <dbReference type="Google" id="ProtNLM"/>
    </source>
</evidence>
<keyword evidence="1" id="KW-0812">Transmembrane</keyword>
<accession>A0ABS7K505</accession>
<sequence length="91" mass="10403">MGISIFDGIFLIIIIYMLTKISKMEHRIQAMQKTIDQLTSKVKLPEPAINKELRQLLKDGKDVEAIRQARNEFGLSLLEGKQYVDKLKSGN</sequence>
<comment type="caution">
    <text evidence="2">The sequence shown here is derived from an EMBL/GenBank/DDBJ whole genome shotgun (WGS) entry which is preliminary data.</text>
</comment>
<keyword evidence="1" id="KW-1133">Transmembrane helix</keyword>
<organism evidence="2 3">
    <name type="scientific">Mesobacillus maritimus</name>
    <dbReference type="NCBI Taxonomy" id="1643336"/>
    <lineage>
        <taxon>Bacteria</taxon>
        <taxon>Bacillati</taxon>
        <taxon>Bacillota</taxon>
        <taxon>Bacilli</taxon>
        <taxon>Bacillales</taxon>
        <taxon>Bacillaceae</taxon>
        <taxon>Mesobacillus</taxon>
    </lineage>
</organism>
<name>A0ABS7K505_9BACI</name>
<feature type="transmembrane region" description="Helical" evidence="1">
    <location>
        <begin position="6"/>
        <end position="22"/>
    </location>
</feature>
<proteinExistence type="predicted"/>
<dbReference type="EMBL" id="JACWFH010000012">
    <property type="protein sequence ID" value="MBY0097346.1"/>
    <property type="molecule type" value="Genomic_DNA"/>
</dbReference>
<gene>
    <name evidence="2" type="ORF">H0185_11125</name>
</gene>
<dbReference type="Proteomes" id="UP000769780">
    <property type="component" value="Unassembled WGS sequence"/>
</dbReference>
<evidence type="ECO:0000256" key="1">
    <source>
        <dbReference type="SAM" id="Phobius"/>
    </source>
</evidence>
<evidence type="ECO:0000313" key="2">
    <source>
        <dbReference type="EMBL" id="MBY0097346.1"/>
    </source>
</evidence>
<reference evidence="2 3" key="1">
    <citation type="submission" date="2020-07" db="EMBL/GenBank/DDBJ databases">
        <title>Fungal Genomes of the International Space Station.</title>
        <authorList>
            <person name="Seuylemezian A."/>
            <person name="Singh N.K."/>
            <person name="Wood J."/>
            <person name="Venkateswaran K."/>
        </authorList>
    </citation>
    <scope>NUCLEOTIDE SEQUENCE [LARGE SCALE GENOMIC DNA]</scope>
    <source>
        <strain evidence="2 3">PL-B2</strain>
    </source>
</reference>
<keyword evidence="1" id="KW-0472">Membrane</keyword>
<keyword evidence="3" id="KW-1185">Reference proteome</keyword>
<dbReference type="RefSeq" id="WP_221873567.1">
    <property type="nucleotide sequence ID" value="NZ_JACWFH010000012.1"/>
</dbReference>